<evidence type="ECO:0000313" key="2">
    <source>
        <dbReference type="Proteomes" id="UP000004097"/>
    </source>
</evidence>
<sequence>MGITTFLNVYSIGLSTAYSHLTIIGYPQLWITVEKYKLSFIYRMFF</sequence>
<dbReference type="Proteomes" id="UP000004097">
    <property type="component" value="Unassembled WGS sequence"/>
</dbReference>
<proteinExistence type="predicted"/>
<dbReference type="STRING" id="706433.HMPREF9430_00419"/>
<accession>E7MLK7</accession>
<evidence type="ECO:0000313" key="1">
    <source>
        <dbReference type="EMBL" id="EFW24998.1"/>
    </source>
</evidence>
<reference evidence="1 2" key="1">
    <citation type="submission" date="2010-08" db="EMBL/GenBank/DDBJ databases">
        <authorList>
            <person name="Weinstock G."/>
            <person name="Sodergren E."/>
            <person name="Clifton S."/>
            <person name="Fulton L."/>
            <person name="Fulton B."/>
            <person name="Courtney L."/>
            <person name="Fronick C."/>
            <person name="Harrison M."/>
            <person name="Strong C."/>
            <person name="Farmer C."/>
            <person name="Delahaunty K."/>
            <person name="Markovic C."/>
            <person name="Hall O."/>
            <person name="Minx P."/>
            <person name="Tomlinson C."/>
            <person name="Mitreva M."/>
            <person name="Hou S."/>
            <person name="Chen J."/>
            <person name="Wollam A."/>
            <person name="Pepin K.H."/>
            <person name="Johnson M."/>
            <person name="Bhonagiri V."/>
            <person name="Zhang X."/>
            <person name="Suruliraj S."/>
            <person name="Warren W."/>
            <person name="Chinwalla A."/>
            <person name="Mardis E.R."/>
            <person name="Wilson R.K."/>
        </authorList>
    </citation>
    <scope>NUCLEOTIDE SEQUENCE [LARGE SCALE GENOMIC DNA]</scope>
    <source>
        <strain evidence="1 2">F0204</strain>
    </source>
</reference>
<dbReference type="AlphaFoldDB" id="E7MLK7"/>
<name>E7MLK7_9FIRM</name>
<organism evidence="1 2">
    <name type="scientific">Solobacterium moorei F0204</name>
    <dbReference type="NCBI Taxonomy" id="706433"/>
    <lineage>
        <taxon>Bacteria</taxon>
        <taxon>Bacillati</taxon>
        <taxon>Bacillota</taxon>
        <taxon>Erysipelotrichia</taxon>
        <taxon>Erysipelotrichales</taxon>
        <taxon>Erysipelotrichaceae</taxon>
        <taxon>Solobacterium</taxon>
    </lineage>
</organism>
<gene>
    <name evidence="1" type="ORF">HMPREF9430_00419</name>
</gene>
<dbReference type="HOGENOM" id="CLU_3189108_0_0_9"/>
<dbReference type="EMBL" id="AECQ01000006">
    <property type="protein sequence ID" value="EFW24998.1"/>
    <property type="molecule type" value="Genomic_DNA"/>
</dbReference>
<comment type="caution">
    <text evidence="1">The sequence shown here is derived from an EMBL/GenBank/DDBJ whole genome shotgun (WGS) entry which is preliminary data.</text>
</comment>
<keyword evidence="2" id="KW-1185">Reference proteome</keyword>
<protein>
    <submittedName>
        <fullName evidence="1">Uncharacterized protein</fullName>
    </submittedName>
</protein>